<feature type="non-terminal residue" evidence="3">
    <location>
        <position position="1"/>
    </location>
</feature>
<protein>
    <submittedName>
        <fullName evidence="3">Uncharacterized protein</fullName>
    </submittedName>
</protein>
<sequence>DDKNVDDEVFGDEQDEEKDPKIKYSIPTSMCLQSVNPEDYADFDQNEIAVAPAEKYKPASLFTEKDLKAKAFPHLFPEGINTYHSEHKQKLTIGLRK</sequence>
<accession>A0A8S2XFD2</accession>
<evidence type="ECO:0000256" key="1">
    <source>
        <dbReference type="SAM" id="MobiDB-lite"/>
    </source>
</evidence>
<evidence type="ECO:0000313" key="2">
    <source>
        <dbReference type="EMBL" id="CAF1650105.1"/>
    </source>
</evidence>
<comment type="caution">
    <text evidence="3">The sequence shown here is derived from an EMBL/GenBank/DDBJ whole genome shotgun (WGS) entry which is preliminary data.</text>
</comment>
<name>A0A8S2XFD2_9BILA</name>
<dbReference type="Proteomes" id="UP000682733">
    <property type="component" value="Unassembled WGS sequence"/>
</dbReference>
<proteinExistence type="predicted"/>
<feature type="compositionally biased region" description="Acidic residues" evidence="1">
    <location>
        <begin position="1"/>
        <end position="17"/>
    </location>
</feature>
<organism evidence="3 4">
    <name type="scientific">Didymodactylos carnosus</name>
    <dbReference type="NCBI Taxonomy" id="1234261"/>
    <lineage>
        <taxon>Eukaryota</taxon>
        <taxon>Metazoa</taxon>
        <taxon>Spiralia</taxon>
        <taxon>Gnathifera</taxon>
        <taxon>Rotifera</taxon>
        <taxon>Eurotatoria</taxon>
        <taxon>Bdelloidea</taxon>
        <taxon>Philodinida</taxon>
        <taxon>Philodinidae</taxon>
        <taxon>Didymodactylos</taxon>
    </lineage>
</organism>
<dbReference type="EMBL" id="CAJOBA010094129">
    <property type="protein sequence ID" value="CAF4496658.1"/>
    <property type="molecule type" value="Genomic_DNA"/>
</dbReference>
<evidence type="ECO:0000313" key="4">
    <source>
        <dbReference type="Proteomes" id="UP000682733"/>
    </source>
</evidence>
<gene>
    <name evidence="2" type="ORF">OVA965_LOCUS44776</name>
    <name evidence="3" type="ORF">TMI583_LOCUS47781</name>
</gene>
<reference evidence="3" key="1">
    <citation type="submission" date="2021-02" db="EMBL/GenBank/DDBJ databases">
        <authorList>
            <person name="Nowell W R."/>
        </authorList>
    </citation>
    <scope>NUCLEOTIDE SEQUENCE</scope>
</reference>
<dbReference type="Proteomes" id="UP000677228">
    <property type="component" value="Unassembled WGS sequence"/>
</dbReference>
<dbReference type="EMBL" id="CAJNOK010065827">
    <property type="protein sequence ID" value="CAF1650105.1"/>
    <property type="molecule type" value="Genomic_DNA"/>
</dbReference>
<feature type="region of interest" description="Disordered" evidence="1">
    <location>
        <begin position="1"/>
        <end position="23"/>
    </location>
</feature>
<dbReference type="AlphaFoldDB" id="A0A8S2XFD2"/>
<evidence type="ECO:0000313" key="3">
    <source>
        <dbReference type="EMBL" id="CAF4496658.1"/>
    </source>
</evidence>